<dbReference type="EMBL" id="PZQS01000009">
    <property type="protein sequence ID" value="PVD24121.1"/>
    <property type="molecule type" value="Genomic_DNA"/>
</dbReference>
<dbReference type="Pfam" id="PF00626">
    <property type="entry name" value="Gelsolin"/>
    <property type="match status" value="3"/>
</dbReference>
<evidence type="ECO:0000256" key="4">
    <source>
        <dbReference type="ARBA" id="ARBA00022490"/>
    </source>
</evidence>
<gene>
    <name evidence="13" type="ORF">C0Q70_14591</name>
</gene>
<dbReference type="CDD" id="cd11290">
    <property type="entry name" value="gelsolin_S1_like"/>
    <property type="match status" value="1"/>
</dbReference>
<evidence type="ECO:0000313" key="13">
    <source>
        <dbReference type="EMBL" id="PVD24121.1"/>
    </source>
</evidence>
<proteinExistence type="inferred from homology"/>
<evidence type="ECO:0000313" key="14">
    <source>
        <dbReference type="Proteomes" id="UP000245119"/>
    </source>
</evidence>
<evidence type="ECO:0000256" key="10">
    <source>
        <dbReference type="ARBA" id="ARBA00063765"/>
    </source>
</evidence>
<name>A0A2T7NSH0_POMCA</name>
<comment type="subcellular location">
    <subcellularLocation>
        <location evidence="1">Cytoplasm</location>
        <location evidence="1">Cytoskeleton</location>
    </subcellularLocation>
</comment>
<evidence type="ECO:0000256" key="11">
    <source>
        <dbReference type="ARBA" id="ARBA00083856"/>
    </source>
</evidence>
<dbReference type="AlphaFoldDB" id="A0A2T7NSH0"/>
<dbReference type="InterPro" id="IPR007123">
    <property type="entry name" value="Gelsolin-like_dom"/>
</dbReference>
<dbReference type="SUPFAM" id="SSF55753">
    <property type="entry name" value="Actin depolymerizing proteins"/>
    <property type="match status" value="3"/>
</dbReference>
<feature type="domain" description="Gelsolin-like" evidence="12">
    <location>
        <begin position="252"/>
        <end position="319"/>
    </location>
</feature>
<dbReference type="PANTHER" id="PTHR11977:SF130">
    <property type="entry name" value="SEVERIN"/>
    <property type="match status" value="1"/>
</dbReference>
<evidence type="ECO:0000256" key="5">
    <source>
        <dbReference type="ARBA" id="ARBA00022737"/>
    </source>
</evidence>
<comment type="function">
    <text evidence="9">Calcium-regulated protein that binds to the plus (or barbed) ends of actin monomers or filaments, preventing monomer exchange (end-blocking or capping). Can promote the assembly of monomers into filaments (nucleation) as well as sever existing filaments.</text>
</comment>
<feature type="domain" description="Gelsolin-like" evidence="12">
    <location>
        <begin position="145"/>
        <end position="202"/>
    </location>
</feature>
<dbReference type="PANTHER" id="PTHR11977">
    <property type="entry name" value="VILLIN"/>
    <property type="match status" value="1"/>
</dbReference>
<sequence length="326" mass="37540">MTGLIKPKKYEWKDSNLALFGSELERNIKKASASTEEAWKGAGRKPGLQIWRIVKFKVTSWPKEEYGKFYSGDSYIVMNTYKEPGGEELQHDIHFWIGQESTQDEYGTAAYKTVELDTYLNDVPIQHREVQGFESDLFRSYFKTITRLKSDDVFILDLGNTLYQWNGNGSNKDERFKAMQYVQALDSERSGRPRTEVLEESSTEPSHEFYKALTNEDDDDDDSAFVAKDKETELYRLSDASGQMTFRKEKRGSVDKNDLDTKDVFIIDAKKSCYVWIGRGTSEGEKKNAMQYAHCYLQKTDHPLVPVSCYAEGREPHVFFQAIAVC</sequence>
<protein>
    <recommendedName>
        <fullName evidence="11">Actin-modulator</fullName>
    </recommendedName>
</protein>
<organism evidence="13 14">
    <name type="scientific">Pomacea canaliculata</name>
    <name type="common">Golden apple snail</name>
    <dbReference type="NCBI Taxonomy" id="400727"/>
    <lineage>
        <taxon>Eukaryota</taxon>
        <taxon>Metazoa</taxon>
        <taxon>Spiralia</taxon>
        <taxon>Lophotrochozoa</taxon>
        <taxon>Mollusca</taxon>
        <taxon>Gastropoda</taxon>
        <taxon>Caenogastropoda</taxon>
        <taxon>Architaenioglossa</taxon>
        <taxon>Ampullarioidea</taxon>
        <taxon>Ampullariidae</taxon>
        <taxon>Pomacea</taxon>
    </lineage>
</organism>
<dbReference type="GO" id="GO:0051693">
    <property type="term" value="P:actin filament capping"/>
    <property type="evidence" value="ECO:0007669"/>
    <property type="project" value="UniProtKB-KW"/>
</dbReference>
<keyword evidence="6" id="KW-0106">Calcium</keyword>
<dbReference type="GO" id="GO:0015629">
    <property type="term" value="C:actin cytoskeleton"/>
    <property type="evidence" value="ECO:0007669"/>
    <property type="project" value="TreeGrafter"/>
</dbReference>
<dbReference type="GO" id="GO:0051015">
    <property type="term" value="F:actin filament binding"/>
    <property type="evidence" value="ECO:0007669"/>
    <property type="project" value="InterPro"/>
</dbReference>
<dbReference type="GO" id="GO:0008154">
    <property type="term" value="P:actin polymerization or depolymerization"/>
    <property type="evidence" value="ECO:0007669"/>
    <property type="project" value="TreeGrafter"/>
</dbReference>
<dbReference type="FunFam" id="3.40.20.10:FF:000043">
    <property type="entry name" value="macrophage-capping protein-like isoform X2"/>
    <property type="match status" value="1"/>
</dbReference>
<keyword evidence="8" id="KW-0206">Cytoskeleton</keyword>
<dbReference type="OrthoDB" id="6375767at2759"/>
<evidence type="ECO:0000259" key="12">
    <source>
        <dbReference type="Pfam" id="PF00626"/>
    </source>
</evidence>
<evidence type="ECO:0000256" key="6">
    <source>
        <dbReference type="ARBA" id="ARBA00022837"/>
    </source>
</evidence>
<accession>A0A2T7NSH0</accession>
<keyword evidence="3" id="KW-0117">Actin capping</keyword>
<evidence type="ECO:0000256" key="3">
    <source>
        <dbReference type="ARBA" id="ARBA00022467"/>
    </source>
</evidence>
<reference evidence="13 14" key="1">
    <citation type="submission" date="2018-04" db="EMBL/GenBank/DDBJ databases">
        <title>The genome of golden apple snail Pomacea canaliculata provides insight into stress tolerance and invasive adaptation.</title>
        <authorList>
            <person name="Liu C."/>
            <person name="Liu B."/>
            <person name="Ren Y."/>
            <person name="Zhang Y."/>
            <person name="Wang H."/>
            <person name="Li S."/>
            <person name="Jiang F."/>
            <person name="Yin L."/>
            <person name="Zhang G."/>
            <person name="Qian W."/>
            <person name="Fan W."/>
        </authorList>
    </citation>
    <scope>NUCLEOTIDE SEQUENCE [LARGE SCALE GENOMIC DNA]</scope>
    <source>
        <strain evidence="13">SZHN2017</strain>
        <tissue evidence="13">Muscle</tissue>
    </source>
</reference>
<dbReference type="InterPro" id="IPR007122">
    <property type="entry name" value="Villin/Gelsolin"/>
</dbReference>
<keyword evidence="7" id="KW-0009">Actin-binding</keyword>
<keyword evidence="14" id="KW-1185">Reference proteome</keyword>
<dbReference type="STRING" id="400727.A0A2T7NSH0"/>
<evidence type="ECO:0000256" key="2">
    <source>
        <dbReference type="ARBA" id="ARBA00008418"/>
    </source>
</evidence>
<comment type="caution">
    <text evidence="13">The sequence shown here is derived from an EMBL/GenBank/DDBJ whole genome shotgun (WGS) entry which is preliminary data.</text>
</comment>
<dbReference type="GO" id="GO:0005737">
    <property type="term" value="C:cytoplasm"/>
    <property type="evidence" value="ECO:0007669"/>
    <property type="project" value="TreeGrafter"/>
</dbReference>
<evidence type="ECO:0000256" key="1">
    <source>
        <dbReference type="ARBA" id="ARBA00004245"/>
    </source>
</evidence>
<evidence type="ECO:0000256" key="8">
    <source>
        <dbReference type="ARBA" id="ARBA00023212"/>
    </source>
</evidence>
<evidence type="ECO:0000256" key="9">
    <source>
        <dbReference type="ARBA" id="ARBA00056258"/>
    </source>
</evidence>
<dbReference type="Proteomes" id="UP000245119">
    <property type="component" value="Linkage Group LG9"/>
</dbReference>
<keyword evidence="4" id="KW-0963">Cytoplasm</keyword>
<evidence type="ECO:0000256" key="7">
    <source>
        <dbReference type="ARBA" id="ARBA00023203"/>
    </source>
</evidence>
<feature type="domain" description="Gelsolin-like" evidence="12">
    <location>
        <begin position="65"/>
        <end position="139"/>
    </location>
</feature>
<comment type="subunit">
    <text evidence="10">Interacts with actin monomers and filaments.</text>
</comment>
<keyword evidence="5" id="KW-0677">Repeat</keyword>
<dbReference type="Gene3D" id="3.40.20.10">
    <property type="entry name" value="Severin"/>
    <property type="match status" value="3"/>
</dbReference>
<dbReference type="PRINTS" id="PR00597">
    <property type="entry name" value="GELSOLIN"/>
</dbReference>
<dbReference type="InterPro" id="IPR029006">
    <property type="entry name" value="ADF-H/Gelsolin-like_dom_sf"/>
</dbReference>
<dbReference type="SMART" id="SM00262">
    <property type="entry name" value="GEL"/>
    <property type="match status" value="3"/>
</dbReference>
<comment type="similarity">
    <text evidence="2">Belongs to the villin/gelsolin family.</text>
</comment>